<protein>
    <submittedName>
        <fullName evidence="1">Uncharacterized protein</fullName>
    </submittedName>
</protein>
<name>A0A9P1I809_9PELO</name>
<proteinExistence type="predicted"/>
<organism evidence="1 2">
    <name type="scientific">Caenorhabditis angaria</name>
    <dbReference type="NCBI Taxonomy" id="860376"/>
    <lineage>
        <taxon>Eukaryota</taxon>
        <taxon>Metazoa</taxon>
        <taxon>Ecdysozoa</taxon>
        <taxon>Nematoda</taxon>
        <taxon>Chromadorea</taxon>
        <taxon>Rhabditida</taxon>
        <taxon>Rhabditina</taxon>
        <taxon>Rhabditomorpha</taxon>
        <taxon>Rhabditoidea</taxon>
        <taxon>Rhabditidae</taxon>
        <taxon>Peloderinae</taxon>
        <taxon>Caenorhabditis</taxon>
    </lineage>
</organism>
<gene>
    <name evidence="1" type="ORF">CAMP_LOCUS2525</name>
</gene>
<accession>A0A9P1I809</accession>
<keyword evidence="2" id="KW-1185">Reference proteome</keyword>
<evidence type="ECO:0000313" key="1">
    <source>
        <dbReference type="EMBL" id="CAI5439888.1"/>
    </source>
</evidence>
<evidence type="ECO:0000313" key="2">
    <source>
        <dbReference type="Proteomes" id="UP001152747"/>
    </source>
</evidence>
<sequence>MVNIAIRNDTLAMVYTWVKDEKNAKYFPFSKIFKKKIMQSIEKGLPADLINRERMITSAAGICIASMTRSFDNLRNRQTEEKLDTAMYEAAKKIAAKNRKS</sequence>
<dbReference type="EMBL" id="CANHGI010000001">
    <property type="protein sequence ID" value="CAI5439888.1"/>
    <property type="molecule type" value="Genomic_DNA"/>
</dbReference>
<dbReference type="AlphaFoldDB" id="A0A9P1I809"/>
<comment type="caution">
    <text evidence="1">The sequence shown here is derived from an EMBL/GenBank/DDBJ whole genome shotgun (WGS) entry which is preliminary data.</text>
</comment>
<reference evidence="1" key="1">
    <citation type="submission" date="2022-11" db="EMBL/GenBank/DDBJ databases">
        <authorList>
            <person name="Kikuchi T."/>
        </authorList>
    </citation>
    <scope>NUCLEOTIDE SEQUENCE</scope>
    <source>
        <strain evidence="1">PS1010</strain>
    </source>
</reference>
<dbReference type="Proteomes" id="UP001152747">
    <property type="component" value="Unassembled WGS sequence"/>
</dbReference>